<dbReference type="SMART" id="SM00369">
    <property type="entry name" value="LRR_TYP"/>
    <property type="match status" value="13"/>
</dbReference>
<evidence type="ECO:0000256" key="7">
    <source>
        <dbReference type="ARBA" id="ARBA00022679"/>
    </source>
</evidence>
<dbReference type="InterPro" id="IPR001245">
    <property type="entry name" value="Ser-Thr/Tyr_kinase_cat_dom"/>
</dbReference>
<keyword evidence="10" id="KW-0677">Repeat</keyword>
<keyword evidence="11 20" id="KW-0547">Nucleotide-binding</keyword>
<dbReference type="PANTHER" id="PTHR27000">
    <property type="entry name" value="LEUCINE-RICH REPEAT RECEPTOR-LIKE PROTEIN KINASE FAMILY PROTEIN-RELATED"/>
    <property type="match status" value="1"/>
</dbReference>
<feature type="chain" id="PRO_5019453523" description="non-specific serine/threonine protein kinase" evidence="22">
    <location>
        <begin position="30"/>
        <end position="1263"/>
    </location>
</feature>
<dbReference type="AlphaFoldDB" id="A0A438CM64"/>
<dbReference type="PROSITE" id="PS00107">
    <property type="entry name" value="PROTEIN_KINASE_ATP"/>
    <property type="match status" value="1"/>
</dbReference>
<evidence type="ECO:0000256" key="18">
    <source>
        <dbReference type="ARBA" id="ARBA00047899"/>
    </source>
</evidence>
<dbReference type="InterPro" id="IPR001611">
    <property type="entry name" value="Leu-rich_rpt"/>
</dbReference>
<organism evidence="24 25">
    <name type="scientific">Vitis vinifera</name>
    <name type="common">Grape</name>
    <dbReference type="NCBI Taxonomy" id="29760"/>
    <lineage>
        <taxon>Eukaryota</taxon>
        <taxon>Viridiplantae</taxon>
        <taxon>Streptophyta</taxon>
        <taxon>Embryophyta</taxon>
        <taxon>Tracheophyta</taxon>
        <taxon>Spermatophyta</taxon>
        <taxon>Magnoliopsida</taxon>
        <taxon>eudicotyledons</taxon>
        <taxon>Gunneridae</taxon>
        <taxon>Pentapetalae</taxon>
        <taxon>rosids</taxon>
        <taxon>Vitales</taxon>
        <taxon>Vitaceae</taxon>
        <taxon>Viteae</taxon>
        <taxon>Vitis</taxon>
    </lineage>
</organism>
<evidence type="ECO:0000256" key="14">
    <source>
        <dbReference type="ARBA" id="ARBA00022989"/>
    </source>
</evidence>
<evidence type="ECO:0000256" key="12">
    <source>
        <dbReference type="ARBA" id="ARBA00022777"/>
    </source>
</evidence>
<accession>A0A438CM64</accession>
<dbReference type="PROSITE" id="PS50011">
    <property type="entry name" value="PROTEIN_KINASE_DOM"/>
    <property type="match status" value="1"/>
</dbReference>
<evidence type="ECO:0000256" key="5">
    <source>
        <dbReference type="ARBA" id="ARBA00022527"/>
    </source>
</evidence>
<dbReference type="GO" id="GO:0005886">
    <property type="term" value="C:plasma membrane"/>
    <property type="evidence" value="ECO:0007669"/>
    <property type="project" value="UniProtKB-SubCell"/>
</dbReference>
<evidence type="ECO:0000256" key="22">
    <source>
        <dbReference type="SAM" id="SignalP"/>
    </source>
</evidence>
<dbReference type="GO" id="GO:0005524">
    <property type="term" value="F:ATP binding"/>
    <property type="evidence" value="ECO:0007669"/>
    <property type="project" value="UniProtKB-UniRule"/>
</dbReference>
<proteinExistence type="inferred from homology"/>
<keyword evidence="7" id="KW-0808">Transferase</keyword>
<keyword evidence="8 21" id="KW-0812">Transmembrane</keyword>
<gene>
    <name evidence="24" type="primary">MSP1_3</name>
    <name evidence="24" type="ORF">CK203_091002</name>
</gene>
<evidence type="ECO:0000259" key="23">
    <source>
        <dbReference type="PROSITE" id="PS50011"/>
    </source>
</evidence>
<evidence type="ECO:0000256" key="17">
    <source>
        <dbReference type="ARBA" id="ARBA00023180"/>
    </source>
</evidence>
<keyword evidence="13 20" id="KW-0067">ATP-binding</keyword>
<name>A0A438CM64_VITVI</name>
<dbReference type="FunFam" id="3.80.10.10:FF:002765">
    <property type="entry name" value="Uncharacterized protein"/>
    <property type="match status" value="1"/>
</dbReference>
<evidence type="ECO:0000256" key="6">
    <source>
        <dbReference type="ARBA" id="ARBA00022614"/>
    </source>
</evidence>
<dbReference type="EMBL" id="QGNW01002176">
    <property type="protein sequence ID" value="RVW24302.1"/>
    <property type="molecule type" value="Genomic_DNA"/>
</dbReference>
<dbReference type="InterPro" id="IPR032675">
    <property type="entry name" value="LRR_dom_sf"/>
</dbReference>
<dbReference type="FunFam" id="1.10.510.10:FF:000309">
    <property type="entry name" value="Leucine-rich repeat receptor-like protein kinase"/>
    <property type="match status" value="1"/>
</dbReference>
<dbReference type="Gene3D" id="3.30.200.20">
    <property type="entry name" value="Phosphorylase Kinase, domain 1"/>
    <property type="match status" value="1"/>
</dbReference>
<keyword evidence="4" id="KW-1003">Cell membrane</keyword>
<dbReference type="InterPro" id="IPR003591">
    <property type="entry name" value="Leu-rich_rpt_typical-subtyp"/>
</dbReference>
<evidence type="ECO:0000256" key="2">
    <source>
        <dbReference type="ARBA" id="ARBA00008684"/>
    </source>
</evidence>
<evidence type="ECO:0000256" key="19">
    <source>
        <dbReference type="ARBA" id="ARBA00048679"/>
    </source>
</evidence>
<comment type="catalytic activity">
    <reaction evidence="18">
        <text>L-threonyl-[protein] + ATP = O-phospho-L-threonyl-[protein] + ADP + H(+)</text>
        <dbReference type="Rhea" id="RHEA:46608"/>
        <dbReference type="Rhea" id="RHEA-COMP:11060"/>
        <dbReference type="Rhea" id="RHEA-COMP:11605"/>
        <dbReference type="ChEBI" id="CHEBI:15378"/>
        <dbReference type="ChEBI" id="CHEBI:30013"/>
        <dbReference type="ChEBI" id="CHEBI:30616"/>
        <dbReference type="ChEBI" id="CHEBI:61977"/>
        <dbReference type="ChEBI" id="CHEBI:456216"/>
        <dbReference type="EC" id="2.7.11.1"/>
    </reaction>
</comment>
<evidence type="ECO:0000313" key="24">
    <source>
        <dbReference type="EMBL" id="RVW24302.1"/>
    </source>
</evidence>
<keyword evidence="5" id="KW-0723">Serine/threonine-protein kinase</keyword>
<evidence type="ECO:0000256" key="20">
    <source>
        <dbReference type="PROSITE-ProRule" id="PRU10141"/>
    </source>
</evidence>
<dbReference type="FunFam" id="3.80.10.10:FF:001351">
    <property type="entry name" value="Leucine-rich repeat receptor protein kinase MSL1"/>
    <property type="match status" value="1"/>
</dbReference>
<comment type="caution">
    <text evidence="24">The sequence shown here is derived from an EMBL/GenBank/DDBJ whole genome shotgun (WGS) entry which is preliminary data.</text>
</comment>
<keyword evidence="12 24" id="KW-0418">Kinase</keyword>
<dbReference type="Pfam" id="PF07714">
    <property type="entry name" value="PK_Tyr_Ser-Thr"/>
    <property type="match status" value="1"/>
</dbReference>
<comment type="subcellular location">
    <subcellularLocation>
        <location evidence="1">Cell membrane</location>
        <topology evidence="1">Single-pass type I membrane protein</topology>
    </subcellularLocation>
</comment>
<dbReference type="FunFam" id="3.30.200.20:FF:000150">
    <property type="entry name" value="serine/threonine-protein kinase BRI1-like 2"/>
    <property type="match status" value="1"/>
</dbReference>
<keyword evidence="16 24" id="KW-0675">Receptor</keyword>
<feature type="binding site" evidence="20">
    <location>
        <position position="1012"/>
    </location>
    <ligand>
        <name>ATP</name>
        <dbReference type="ChEBI" id="CHEBI:30616"/>
    </ligand>
</feature>
<keyword evidence="9 22" id="KW-0732">Signal</keyword>
<dbReference type="InterPro" id="IPR011009">
    <property type="entry name" value="Kinase-like_dom_sf"/>
</dbReference>
<evidence type="ECO:0000256" key="10">
    <source>
        <dbReference type="ARBA" id="ARBA00022737"/>
    </source>
</evidence>
<dbReference type="InterPro" id="IPR013210">
    <property type="entry name" value="LRR_N_plant-typ"/>
</dbReference>
<keyword evidence="6" id="KW-0433">Leucine-rich repeat</keyword>
<dbReference type="InterPro" id="IPR017441">
    <property type="entry name" value="Protein_kinase_ATP_BS"/>
</dbReference>
<evidence type="ECO:0000256" key="3">
    <source>
        <dbReference type="ARBA" id="ARBA00012513"/>
    </source>
</evidence>
<keyword evidence="15 21" id="KW-0472">Membrane</keyword>
<feature type="transmembrane region" description="Helical" evidence="21">
    <location>
        <begin position="899"/>
        <end position="918"/>
    </location>
</feature>
<dbReference type="GO" id="GO:0004674">
    <property type="term" value="F:protein serine/threonine kinase activity"/>
    <property type="evidence" value="ECO:0007669"/>
    <property type="project" value="UniProtKB-KW"/>
</dbReference>
<keyword evidence="14 21" id="KW-1133">Transmembrane helix</keyword>
<evidence type="ECO:0000256" key="16">
    <source>
        <dbReference type="ARBA" id="ARBA00023170"/>
    </source>
</evidence>
<dbReference type="InterPro" id="IPR055414">
    <property type="entry name" value="LRR_R13L4/SHOC2-like"/>
</dbReference>
<keyword evidence="17" id="KW-0325">Glycoprotein</keyword>
<evidence type="ECO:0000256" key="8">
    <source>
        <dbReference type="ARBA" id="ARBA00022692"/>
    </source>
</evidence>
<dbReference type="InterPro" id="IPR008271">
    <property type="entry name" value="Ser/Thr_kinase_AS"/>
</dbReference>
<protein>
    <recommendedName>
        <fullName evidence="3">non-specific serine/threonine protein kinase</fullName>
        <ecNumber evidence="3">2.7.11.1</ecNumber>
    </recommendedName>
</protein>
<dbReference type="Pfam" id="PF23598">
    <property type="entry name" value="LRR_14"/>
    <property type="match status" value="2"/>
</dbReference>
<comment type="similarity">
    <text evidence="2">Belongs to the protein kinase superfamily. Ser/Thr protein kinase family.</text>
</comment>
<evidence type="ECO:0000256" key="9">
    <source>
        <dbReference type="ARBA" id="ARBA00022729"/>
    </source>
</evidence>
<dbReference type="Proteomes" id="UP000288805">
    <property type="component" value="Unassembled WGS sequence"/>
</dbReference>
<dbReference type="InterPro" id="IPR000719">
    <property type="entry name" value="Prot_kinase_dom"/>
</dbReference>
<dbReference type="Pfam" id="PF00560">
    <property type="entry name" value="LRR_1"/>
    <property type="match status" value="6"/>
</dbReference>
<feature type="domain" description="Protein kinase" evidence="23">
    <location>
        <begin position="984"/>
        <end position="1262"/>
    </location>
</feature>
<evidence type="ECO:0000256" key="4">
    <source>
        <dbReference type="ARBA" id="ARBA00022475"/>
    </source>
</evidence>
<dbReference type="SUPFAM" id="SSF52047">
    <property type="entry name" value="RNI-like"/>
    <property type="match status" value="1"/>
</dbReference>
<dbReference type="FunFam" id="3.80.10.10:FF:000095">
    <property type="entry name" value="LRR receptor-like serine/threonine-protein kinase GSO1"/>
    <property type="match status" value="1"/>
</dbReference>
<dbReference type="FunFam" id="3.80.10.10:FF:000041">
    <property type="entry name" value="LRR receptor-like serine/threonine-protein kinase ERECTA"/>
    <property type="match status" value="1"/>
</dbReference>
<dbReference type="Pfam" id="PF13855">
    <property type="entry name" value="LRR_8"/>
    <property type="match status" value="1"/>
</dbReference>
<dbReference type="Gene3D" id="3.80.10.10">
    <property type="entry name" value="Ribonuclease Inhibitor"/>
    <property type="match status" value="4"/>
</dbReference>
<dbReference type="SMART" id="SM00220">
    <property type="entry name" value="S_TKc"/>
    <property type="match status" value="1"/>
</dbReference>
<dbReference type="PROSITE" id="PS00108">
    <property type="entry name" value="PROTEIN_KINASE_ST"/>
    <property type="match status" value="1"/>
</dbReference>
<evidence type="ECO:0000256" key="11">
    <source>
        <dbReference type="ARBA" id="ARBA00022741"/>
    </source>
</evidence>
<dbReference type="Pfam" id="PF08263">
    <property type="entry name" value="LRRNT_2"/>
    <property type="match status" value="1"/>
</dbReference>
<reference evidence="24 25" key="1">
    <citation type="journal article" date="2018" name="PLoS Genet.">
        <title>Population sequencing reveals clonal diversity and ancestral inbreeding in the grapevine cultivar Chardonnay.</title>
        <authorList>
            <person name="Roach M.J."/>
            <person name="Johnson D.L."/>
            <person name="Bohlmann J."/>
            <person name="van Vuuren H.J."/>
            <person name="Jones S.J."/>
            <person name="Pretorius I.S."/>
            <person name="Schmidt S.A."/>
            <person name="Borneman A.R."/>
        </authorList>
    </citation>
    <scope>NUCLEOTIDE SEQUENCE [LARGE SCALE GENOMIC DNA]</scope>
    <source>
        <strain evidence="25">cv. Chardonnay</strain>
        <tissue evidence="24">Leaf</tissue>
    </source>
</reference>
<evidence type="ECO:0000256" key="13">
    <source>
        <dbReference type="ARBA" id="ARBA00022840"/>
    </source>
</evidence>
<sequence length="1263" mass="139303">MSKSAPTLKASYALIIFILCFFRPSFSSATHSGDIELLITLRNSLVQRRNVIPSWFDPEIPPCNWTGIRCEGSMVRRIDLSCSLLPLDLPFPNLTGELRNLKHLNFSWCALTGEVPPNFWSLENLETLDLSGNRLFGVLPPMVSNLKMLREFVLDDNNFSGSLPSTIGMLGELTELSVHANSFSGNLPPELGNLQNLQSLDLSLNFFSGNLPSGLGNLTRLFYFDASQNRFTGPIFSEIGNLQRLLSLDLSWNSLTGPIPMEVGRLISLNSISVGNNNFNGEIPETIGNLRELKVLNVQSCRLTGKVPEEISKLTHLTYLNIAQNSFEGELPSSFGRLTNLIYLLAANAGLSGRIPGELGNCKKLRILNLSFNSLSGPLPEGLRELESIDSLVLDSNRLSGPIPNWISNWKQVESIMLAKNLFNGSLPPLNMQTLTLLDVNTNMLSEHLQGMFESHRSVIVWQQSLWGLPGYLGELQLVTLELSKNKFSGKIPDQLWDSKTLMEILLSNNLLAGQLPAALAKVLTLQRLQLDNNFFEGTIPSNIGELRNLTNLSLHGNQLTGEIPLELFNCKKLVSLDLGANRLMGSIPKSISQLKLLDNLVLSNNRFSGPIPEEICSGFQKVPLPDSEFTQHYGMLDLSYNEFVGSIPATIKQCIVVTELLLQGNKLTGVIPHDISGLANLTLLDLSFNALTGPAVPKFFALRNLQGLILSHNQLTGAIPVDLGLLMPNLAKLDLSNNWLTGSLPSSIFSMKSLTYLDISMNSFLGPISLDSRTSSSLLVLNASNNHLSGTLCDSVSNLTSLSILDLHNNTLTGSLPSSLSKLVALTYLDFSNNNFQESIPCNICDIVGLAFANFSGNRFTGYAPEICLKDKQCSALLPVFPSSQGYPAVRALTQASIWAIALSATFIFLVLLIFLLRWRMLRQDTVVLDKGKDKLVTAVEPESTDELLGKKPKETPSINIATFEHSLRRMKPSDILSATENFSKTYIIGDGGFGTVYRASLPEGRTIAVKRLNGGRLHGDREFLAEMETIGKVKHENLVPLLGYCVFDDERFLIYEYMENGSLDVWLRNRADAVEALDWPTRFKICLGSARGLAFLHHGFVPHIIHRDIKSSNILLDSKFEPRVSDFGLARIISACESHVSTVLAGTFGYIPPEYGQTMVATTKGDVYSFGVVILELVTGRAPTGQADVEGGNLVGWVKWMVANGREDEVLDPYLSAMTMWKDEMLHVLSTARWCTLDDPWRRPTMVEVVKLLMEINPATN</sequence>
<evidence type="ECO:0000313" key="25">
    <source>
        <dbReference type="Proteomes" id="UP000288805"/>
    </source>
</evidence>
<dbReference type="EC" id="2.7.11.1" evidence="3"/>
<evidence type="ECO:0000256" key="15">
    <source>
        <dbReference type="ARBA" id="ARBA00023136"/>
    </source>
</evidence>
<dbReference type="SUPFAM" id="SSF52058">
    <property type="entry name" value="L domain-like"/>
    <property type="match status" value="2"/>
</dbReference>
<evidence type="ECO:0000256" key="21">
    <source>
        <dbReference type="SAM" id="Phobius"/>
    </source>
</evidence>
<feature type="signal peptide" evidence="22">
    <location>
        <begin position="1"/>
        <end position="29"/>
    </location>
</feature>
<comment type="catalytic activity">
    <reaction evidence="19">
        <text>L-seryl-[protein] + ATP = O-phospho-L-seryl-[protein] + ADP + H(+)</text>
        <dbReference type="Rhea" id="RHEA:17989"/>
        <dbReference type="Rhea" id="RHEA-COMP:9863"/>
        <dbReference type="Rhea" id="RHEA-COMP:11604"/>
        <dbReference type="ChEBI" id="CHEBI:15378"/>
        <dbReference type="ChEBI" id="CHEBI:29999"/>
        <dbReference type="ChEBI" id="CHEBI:30616"/>
        <dbReference type="ChEBI" id="CHEBI:83421"/>
        <dbReference type="ChEBI" id="CHEBI:456216"/>
        <dbReference type="EC" id="2.7.11.1"/>
    </reaction>
</comment>
<dbReference type="PANTHER" id="PTHR27000:SF800">
    <property type="entry name" value="OS11G0197000 PROTEIN"/>
    <property type="match status" value="1"/>
</dbReference>
<dbReference type="Gene3D" id="1.10.510.10">
    <property type="entry name" value="Transferase(Phosphotransferase) domain 1"/>
    <property type="match status" value="1"/>
</dbReference>
<evidence type="ECO:0000256" key="1">
    <source>
        <dbReference type="ARBA" id="ARBA00004251"/>
    </source>
</evidence>
<dbReference type="SUPFAM" id="SSF56112">
    <property type="entry name" value="Protein kinase-like (PK-like)"/>
    <property type="match status" value="1"/>
</dbReference>